<evidence type="ECO:0000313" key="4">
    <source>
        <dbReference type="EMBL" id="SKA81563.1"/>
    </source>
</evidence>
<dbReference type="AlphaFoldDB" id="A0A1T4WW32"/>
<dbReference type="SUPFAM" id="SSF51735">
    <property type="entry name" value="NAD(P)-binding Rossmann-fold domains"/>
    <property type="match status" value="1"/>
</dbReference>
<feature type="domain" description="DUF1731" evidence="3">
    <location>
        <begin position="251"/>
        <end position="298"/>
    </location>
</feature>
<dbReference type="InterPro" id="IPR036291">
    <property type="entry name" value="NAD(P)-bd_dom_sf"/>
</dbReference>
<protein>
    <recommendedName>
        <fullName evidence="6">TIGR01777 family protein</fullName>
    </recommendedName>
</protein>
<evidence type="ECO:0000259" key="2">
    <source>
        <dbReference type="Pfam" id="PF01370"/>
    </source>
</evidence>
<name>A0A1T4WW32_9BACT</name>
<dbReference type="InterPro" id="IPR010099">
    <property type="entry name" value="SDR39U1"/>
</dbReference>
<evidence type="ECO:0008006" key="6">
    <source>
        <dbReference type="Google" id="ProtNLM"/>
    </source>
</evidence>
<keyword evidence="5" id="KW-1185">Reference proteome</keyword>
<dbReference type="InterPro" id="IPR013549">
    <property type="entry name" value="DUF1731"/>
</dbReference>
<organism evidence="4 5">
    <name type="scientific">Prosthecobacter debontii</name>
    <dbReference type="NCBI Taxonomy" id="48467"/>
    <lineage>
        <taxon>Bacteria</taxon>
        <taxon>Pseudomonadati</taxon>
        <taxon>Verrucomicrobiota</taxon>
        <taxon>Verrucomicrobiia</taxon>
        <taxon>Verrucomicrobiales</taxon>
        <taxon>Verrucomicrobiaceae</taxon>
        <taxon>Prosthecobacter</taxon>
    </lineage>
</organism>
<gene>
    <name evidence="4" type="ORF">SAMN02745166_00778</name>
</gene>
<dbReference type="Pfam" id="PF08338">
    <property type="entry name" value="DUF1731"/>
    <property type="match status" value="1"/>
</dbReference>
<dbReference type="Pfam" id="PF01370">
    <property type="entry name" value="Epimerase"/>
    <property type="match status" value="1"/>
</dbReference>
<dbReference type="NCBIfam" id="TIGR01777">
    <property type="entry name" value="yfcH"/>
    <property type="match status" value="1"/>
</dbReference>
<dbReference type="RefSeq" id="WP_078811982.1">
    <property type="nucleotide sequence ID" value="NZ_FUYE01000002.1"/>
</dbReference>
<dbReference type="STRING" id="48467.SAMN02745166_00778"/>
<dbReference type="PANTHER" id="PTHR11092:SF0">
    <property type="entry name" value="EPIMERASE FAMILY PROTEIN SDR39U1"/>
    <property type="match status" value="1"/>
</dbReference>
<dbReference type="Proteomes" id="UP000190774">
    <property type="component" value="Unassembled WGS sequence"/>
</dbReference>
<evidence type="ECO:0000313" key="5">
    <source>
        <dbReference type="Proteomes" id="UP000190774"/>
    </source>
</evidence>
<accession>A0A1T4WW32</accession>
<evidence type="ECO:0000256" key="1">
    <source>
        <dbReference type="ARBA" id="ARBA00009353"/>
    </source>
</evidence>
<proteinExistence type="inferred from homology"/>
<feature type="domain" description="NAD-dependent epimerase/dehydratase" evidence="2">
    <location>
        <begin position="5"/>
        <end position="218"/>
    </location>
</feature>
<sequence>MRIGITGATGLIGRTFTQLATESGHEVIAYSRSKRAVPHAAQTLQVPSKAPHQLPETTLDALIHLAGESLMGLWTTSKKARIWKSRVDLTTQLIAHLQNSWAPANLPSVVLSASGIGYYGSRGDTDLTESTPRGDGFLAELCEQWEAAANQAESWKARVVNLRTSVVLAREGGAYQTMRRAFRLGLGGNFGSGRQWMSWIHLEDQVKMMLWALENPKVQGPLNLSAPTPELNHNFTRQLAVSLRRPAVLHAPAFMLKLLMGQMAEEMLLASQKVIPSKAADLGYQFTFPMLEDALASLN</sequence>
<dbReference type="OrthoDB" id="9801773at2"/>
<comment type="similarity">
    <text evidence="1">Belongs to the NAD(P)-dependent epimerase/dehydratase family. SDR39U1 subfamily.</text>
</comment>
<dbReference type="EMBL" id="FUYE01000002">
    <property type="protein sequence ID" value="SKA81563.1"/>
    <property type="molecule type" value="Genomic_DNA"/>
</dbReference>
<reference evidence="5" key="1">
    <citation type="submission" date="2017-02" db="EMBL/GenBank/DDBJ databases">
        <authorList>
            <person name="Varghese N."/>
            <person name="Submissions S."/>
        </authorList>
    </citation>
    <scope>NUCLEOTIDE SEQUENCE [LARGE SCALE GENOMIC DNA]</scope>
    <source>
        <strain evidence="5">ATCC 700200</strain>
    </source>
</reference>
<dbReference type="Gene3D" id="3.40.50.720">
    <property type="entry name" value="NAD(P)-binding Rossmann-like Domain"/>
    <property type="match status" value="1"/>
</dbReference>
<dbReference type="PANTHER" id="PTHR11092">
    <property type="entry name" value="SUGAR NUCLEOTIDE EPIMERASE RELATED"/>
    <property type="match status" value="1"/>
</dbReference>
<evidence type="ECO:0000259" key="3">
    <source>
        <dbReference type="Pfam" id="PF08338"/>
    </source>
</evidence>
<dbReference type="InterPro" id="IPR001509">
    <property type="entry name" value="Epimerase_deHydtase"/>
</dbReference>